<dbReference type="InterPro" id="IPR036280">
    <property type="entry name" value="Multihaem_cyt_sf"/>
</dbReference>
<dbReference type="InterPro" id="IPR051829">
    <property type="entry name" value="Multiheme_Cytochr_ET"/>
</dbReference>
<dbReference type="Proteomes" id="UP001202831">
    <property type="component" value="Unassembled WGS sequence"/>
</dbReference>
<keyword evidence="5" id="KW-1185">Reference proteome</keyword>
<feature type="domain" description="Doubled CXXCH motif" evidence="3">
    <location>
        <begin position="226"/>
        <end position="262"/>
    </location>
</feature>
<evidence type="ECO:0000256" key="1">
    <source>
        <dbReference type="ARBA" id="ARBA00022729"/>
    </source>
</evidence>
<comment type="caution">
    <text evidence="4">The sequence shown here is derived from an EMBL/GenBank/DDBJ whole genome shotgun (WGS) entry which is preliminary data.</text>
</comment>
<reference evidence="4 5" key="1">
    <citation type="submission" date="2022-01" db="EMBL/GenBank/DDBJ databases">
        <title>Whole genome-based taxonomy of the Shewanellaceae.</title>
        <authorList>
            <person name="Martin-Rodriguez A.J."/>
        </authorList>
    </citation>
    <scope>NUCLEOTIDE SEQUENCE [LARGE SCALE GENOMIC DNA]</scope>
    <source>
        <strain evidence="4 5">DSM 21332</strain>
    </source>
</reference>
<dbReference type="InterPro" id="IPR010177">
    <property type="entry name" value="Paired_CXXCH_1"/>
</dbReference>
<dbReference type="Gene3D" id="1.10.1130.10">
    <property type="entry name" value="Flavocytochrome C3, Chain A"/>
    <property type="match status" value="1"/>
</dbReference>
<organism evidence="4 5">
    <name type="scientific">Shewanella corallii</name>
    <dbReference type="NCBI Taxonomy" id="560080"/>
    <lineage>
        <taxon>Bacteria</taxon>
        <taxon>Pseudomonadati</taxon>
        <taxon>Pseudomonadota</taxon>
        <taxon>Gammaproteobacteria</taxon>
        <taxon>Alteromonadales</taxon>
        <taxon>Shewanellaceae</taxon>
        <taxon>Shewanella</taxon>
    </lineage>
</organism>
<feature type="signal peptide" evidence="2">
    <location>
        <begin position="1"/>
        <end position="21"/>
    </location>
</feature>
<feature type="chain" id="PRO_5045091327" description="Doubled CXXCH motif domain-containing protein" evidence="2">
    <location>
        <begin position="22"/>
        <end position="277"/>
    </location>
</feature>
<sequence>MTIKQLSLLIAGCLFGNAVISADLNDEFFQQKFAKADYAPAGAQTCSQCHEDAMQGFLSSIHGNKTMEGTPASGIACEACHGPLGQHAEDPQANPMLRLGAMELANASAKLQNQMCLRCHGDQFPLETTPCAACHTGIHTDNAIPDTQKQSLACLECHPQLQKQVRMKYTHGLVDEKGSNIQQGCSSYCHAAHGSKWAPAYQTPALNAPCFECHIDKQGPFKQEHTGFKGDCTKCHDPHGTEDAHLLRPNVEKVCAECHGEQPVIEHASSEQVHGHN</sequence>
<dbReference type="SUPFAM" id="SSF48695">
    <property type="entry name" value="Multiheme cytochromes"/>
    <property type="match status" value="1"/>
</dbReference>
<dbReference type="Pfam" id="PF09699">
    <property type="entry name" value="Paired_CXXCH_1"/>
    <property type="match status" value="1"/>
</dbReference>
<evidence type="ECO:0000259" key="3">
    <source>
        <dbReference type="Pfam" id="PF09699"/>
    </source>
</evidence>
<dbReference type="NCBIfam" id="TIGR01905">
    <property type="entry name" value="paired_CXXCH_1"/>
    <property type="match status" value="1"/>
</dbReference>
<evidence type="ECO:0000256" key="2">
    <source>
        <dbReference type="SAM" id="SignalP"/>
    </source>
</evidence>
<gene>
    <name evidence="4" type="ORF">L2725_12900</name>
</gene>
<dbReference type="EMBL" id="JAKIKT010000004">
    <property type="protein sequence ID" value="MCL2914667.1"/>
    <property type="molecule type" value="Genomic_DNA"/>
</dbReference>
<protein>
    <recommendedName>
        <fullName evidence="3">Doubled CXXCH motif domain-containing protein</fullName>
    </recommendedName>
</protein>
<dbReference type="RefSeq" id="WP_249249340.1">
    <property type="nucleotide sequence ID" value="NZ_JAKIKT010000004.1"/>
</dbReference>
<name>A0ABT0N885_9GAMM</name>
<evidence type="ECO:0000313" key="5">
    <source>
        <dbReference type="Proteomes" id="UP001202831"/>
    </source>
</evidence>
<dbReference type="Gene3D" id="3.90.10.10">
    <property type="entry name" value="Cytochrome C3"/>
    <property type="match status" value="1"/>
</dbReference>
<dbReference type="PANTHER" id="PTHR35038:SF6">
    <property type="entry name" value="SURFACE LOCALIZED DECAHEME CYTOCHROME C LIPOPROTEIN"/>
    <property type="match status" value="1"/>
</dbReference>
<accession>A0ABT0N885</accession>
<evidence type="ECO:0000313" key="4">
    <source>
        <dbReference type="EMBL" id="MCL2914667.1"/>
    </source>
</evidence>
<dbReference type="PANTHER" id="PTHR35038">
    <property type="entry name" value="DISSIMILATORY SULFITE REDUCTASE SIRA"/>
    <property type="match status" value="1"/>
</dbReference>
<keyword evidence="1 2" id="KW-0732">Signal</keyword>
<proteinExistence type="predicted"/>